<reference evidence="1 2" key="1">
    <citation type="submission" date="2022-10" db="EMBL/GenBank/DDBJ databases">
        <title>Roseococcus glaciei nov., sp. nov., isolated from glacier.</title>
        <authorList>
            <person name="Liu Q."/>
            <person name="Xin Y.-H."/>
        </authorList>
    </citation>
    <scope>NUCLEOTIDE SEQUENCE [LARGE SCALE GENOMIC DNA]</scope>
    <source>
        <strain evidence="1 2">MDT2-1-1</strain>
    </source>
</reference>
<proteinExistence type="predicted"/>
<sequence length="73" mass="7922">MALLAARIHPALPMLGGEARMLGHVNRQERRHTKLARDSAGRHHLWPLSSAATMDGARPTLLMPPAEAPVLEA</sequence>
<gene>
    <name evidence="1" type="ORF">OF850_22555</name>
</gene>
<dbReference type="RefSeq" id="WP_301592573.1">
    <property type="nucleotide sequence ID" value="NZ_JAPFQI010000035.1"/>
</dbReference>
<evidence type="ECO:0000313" key="2">
    <source>
        <dbReference type="Proteomes" id="UP001526430"/>
    </source>
</evidence>
<dbReference type="Proteomes" id="UP001526430">
    <property type="component" value="Unassembled WGS sequence"/>
</dbReference>
<keyword evidence="2" id="KW-1185">Reference proteome</keyword>
<name>A0ABT3P1V1_9PROT</name>
<dbReference type="EMBL" id="JAPFQI010000035">
    <property type="protein sequence ID" value="MCW8088366.1"/>
    <property type="molecule type" value="Genomic_DNA"/>
</dbReference>
<comment type="caution">
    <text evidence="1">The sequence shown here is derived from an EMBL/GenBank/DDBJ whole genome shotgun (WGS) entry which is preliminary data.</text>
</comment>
<protein>
    <submittedName>
        <fullName evidence="1">Uncharacterized protein</fullName>
    </submittedName>
</protein>
<organism evidence="1 2">
    <name type="scientific">Sabulicella glaciei</name>
    <dbReference type="NCBI Taxonomy" id="2984948"/>
    <lineage>
        <taxon>Bacteria</taxon>
        <taxon>Pseudomonadati</taxon>
        <taxon>Pseudomonadota</taxon>
        <taxon>Alphaproteobacteria</taxon>
        <taxon>Acetobacterales</taxon>
        <taxon>Acetobacteraceae</taxon>
        <taxon>Sabulicella</taxon>
    </lineage>
</organism>
<accession>A0ABT3P1V1</accession>
<evidence type="ECO:0000313" key="1">
    <source>
        <dbReference type="EMBL" id="MCW8088366.1"/>
    </source>
</evidence>